<reference evidence="2 3" key="1">
    <citation type="submission" date="2023-03" db="EMBL/GenBank/DDBJ databases">
        <title>WGS of Gossypium arboreum.</title>
        <authorList>
            <person name="Yu D."/>
        </authorList>
    </citation>
    <scope>NUCLEOTIDE SEQUENCE [LARGE SCALE GENOMIC DNA]</scope>
    <source>
        <tissue evidence="2">Leaf</tissue>
    </source>
</reference>
<protein>
    <submittedName>
        <fullName evidence="2">Uncharacterized protein</fullName>
    </submittedName>
</protein>
<feature type="region of interest" description="Disordered" evidence="1">
    <location>
        <begin position="1"/>
        <end position="20"/>
    </location>
</feature>
<dbReference type="EMBL" id="JARKNE010000002">
    <property type="protein sequence ID" value="KAK5842776.1"/>
    <property type="molecule type" value="Genomic_DNA"/>
</dbReference>
<name>A0ABR0QTX8_GOSAR</name>
<gene>
    <name evidence="2" type="ORF">PVK06_005167</name>
</gene>
<evidence type="ECO:0000313" key="3">
    <source>
        <dbReference type="Proteomes" id="UP001358586"/>
    </source>
</evidence>
<sequence>MFDVHNSDHENPSIIDGHDKIDGEIQPEFVTEDHGDELNTVELVSDSIDIAVELTVKVEMENELTTNMELKLILKESVEESIHFLAIAEKVLIKEVKEVDSFLFQNDNKDQVNKASSYMDGRKRQ</sequence>
<evidence type="ECO:0000256" key="1">
    <source>
        <dbReference type="SAM" id="MobiDB-lite"/>
    </source>
</evidence>
<proteinExistence type="predicted"/>
<accession>A0ABR0QTX8</accession>
<evidence type="ECO:0000313" key="2">
    <source>
        <dbReference type="EMBL" id="KAK5842776.1"/>
    </source>
</evidence>
<organism evidence="2 3">
    <name type="scientific">Gossypium arboreum</name>
    <name type="common">Tree cotton</name>
    <name type="synonym">Gossypium nanking</name>
    <dbReference type="NCBI Taxonomy" id="29729"/>
    <lineage>
        <taxon>Eukaryota</taxon>
        <taxon>Viridiplantae</taxon>
        <taxon>Streptophyta</taxon>
        <taxon>Embryophyta</taxon>
        <taxon>Tracheophyta</taxon>
        <taxon>Spermatophyta</taxon>
        <taxon>Magnoliopsida</taxon>
        <taxon>eudicotyledons</taxon>
        <taxon>Gunneridae</taxon>
        <taxon>Pentapetalae</taxon>
        <taxon>rosids</taxon>
        <taxon>malvids</taxon>
        <taxon>Malvales</taxon>
        <taxon>Malvaceae</taxon>
        <taxon>Malvoideae</taxon>
        <taxon>Gossypium</taxon>
    </lineage>
</organism>
<keyword evidence="3" id="KW-1185">Reference proteome</keyword>
<comment type="caution">
    <text evidence="2">The sequence shown here is derived from an EMBL/GenBank/DDBJ whole genome shotgun (WGS) entry which is preliminary data.</text>
</comment>
<dbReference type="Proteomes" id="UP001358586">
    <property type="component" value="Chromosome 2"/>
</dbReference>